<accession>A0A550C9B9</accession>
<dbReference type="EMBL" id="VDMD01000017">
    <property type="protein sequence ID" value="TRM61402.1"/>
    <property type="molecule type" value="Genomic_DNA"/>
</dbReference>
<feature type="non-terminal residue" evidence="2">
    <location>
        <position position="81"/>
    </location>
</feature>
<dbReference type="InterPro" id="IPR036047">
    <property type="entry name" value="F-box-like_dom_sf"/>
</dbReference>
<dbReference type="PROSITE" id="PS50181">
    <property type="entry name" value="FBOX"/>
    <property type="match status" value="1"/>
</dbReference>
<gene>
    <name evidence="2" type="ORF">BD626DRAFT_367403</name>
</gene>
<evidence type="ECO:0000259" key="1">
    <source>
        <dbReference type="PROSITE" id="PS50181"/>
    </source>
</evidence>
<dbReference type="InterPro" id="IPR001810">
    <property type="entry name" value="F-box_dom"/>
</dbReference>
<organism evidence="2 3">
    <name type="scientific">Schizophyllum amplum</name>
    <dbReference type="NCBI Taxonomy" id="97359"/>
    <lineage>
        <taxon>Eukaryota</taxon>
        <taxon>Fungi</taxon>
        <taxon>Dikarya</taxon>
        <taxon>Basidiomycota</taxon>
        <taxon>Agaricomycotina</taxon>
        <taxon>Agaricomycetes</taxon>
        <taxon>Agaricomycetidae</taxon>
        <taxon>Agaricales</taxon>
        <taxon>Schizophyllaceae</taxon>
        <taxon>Schizophyllum</taxon>
    </lineage>
</organism>
<dbReference type="Gene3D" id="1.20.1280.50">
    <property type="match status" value="1"/>
</dbReference>
<keyword evidence="3" id="KW-1185">Reference proteome</keyword>
<dbReference type="AlphaFoldDB" id="A0A550C9B9"/>
<dbReference type="SMART" id="SM00256">
    <property type="entry name" value="FBOX"/>
    <property type="match status" value="1"/>
</dbReference>
<dbReference type="SUPFAM" id="SSF81383">
    <property type="entry name" value="F-box domain"/>
    <property type="match status" value="1"/>
</dbReference>
<feature type="non-terminal residue" evidence="2">
    <location>
        <position position="1"/>
    </location>
</feature>
<sequence>GRLAMLPYMPLDIIYEIFQALRPCDLLQMSRVSKMLRGILMSKSSGWIWRYSYSATGLPPVPDEMTIPGFVSLIYDNQCHV</sequence>
<evidence type="ECO:0000313" key="3">
    <source>
        <dbReference type="Proteomes" id="UP000320762"/>
    </source>
</evidence>
<dbReference type="OrthoDB" id="2322499at2759"/>
<feature type="domain" description="F-box" evidence="1">
    <location>
        <begin position="3"/>
        <end position="52"/>
    </location>
</feature>
<name>A0A550C9B9_9AGAR</name>
<comment type="caution">
    <text evidence="2">The sequence shown here is derived from an EMBL/GenBank/DDBJ whole genome shotgun (WGS) entry which is preliminary data.</text>
</comment>
<dbReference type="Proteomes" id="UP000320762">
    <property type="component" value="Unassembled WGS sequence"/>
</dbReference>
<dbReference type="Pfam" id="PF00646">
    <property type="entry name" value="F-box"/>
    <property type="match status" value="1"/>
</dbReference>
<dbReference type="CDD" id="cd09917">
    <property type="entry name" value="F-box_SF"/>
    <property type="match status" value="1"/>
</dbReference>
<proteinExistence type="predicted"/>
<reference evidence="2 3" key="1">
    <citation type="journal article" date="2019" name="New Phytol.">
        <title>Comparative genomics reveals unique wood-decay strategies and fruiting body development in the Schizophyllaceae.</title>
        <authorList>
            <person name="Almasi E."/>
            <person name="Sahu N."/>
            <person name="Krizsan K."/>
            <person name="Balint B."/>
            <person name="Kovacs G.M."/>
            <person name="Kiss B."/>
            <person name="Cseklye J."/>
            <person name="Drula E."/>
            <person name="Henrissat B."/>
            <person name="Nagy I."/>
            <person name="Chovatia M."/>
            <person name="Adam C."/>
            <person name="LaButti K."/>
            <person name="Lipzen A."/>
            <person name="Riley R."/>
            <person name="Grigoriev I.V."/>
            <person name="Nagy L.G."/>
        </authorList>
    </citation>
    <scope>NUCLEOTIDE SEQUENCE [LARGE SCALE GENOMIC DNA]</scope>
    <source>
        <strain evidence="2 3">NL-1724</strain>
    </source>
</reference>
<protein>
    <recommendedName>
        <fullName evidence="1">F-box domain-containing protein</fullName>
    </recommendedName>
</protein>
<evidence type="ECO:0000313" key="2">
    <source>
        <dbReference type="EMBL" id="TRM61402.1"/>
    </source>
</evidence>